<gene>
    <name evidence="1" type="ORF">BJP43_10465</name>
</gene>
<keyword evidence="1" id="KW-0614">Plasmid</keyword>
<reference evidence="2" key="2">
    <citation type="submission" date="2017-11" db="EMBL/GenBank/DDBJ databases">
        <title>PacBio sequencing of new strain of the secondary endosymbiont Candidatus Hamiltonella defensa.</title>
        <authorList>
            <person name="Strand M.R."/>
            <person name="Oliver K."/>
        </authorList>
    </citation>
    <scope>NUCLEOTIDE SEQUENCE [LARGE SCALE GENOMIC DNA]</scope>
    <source>
        <strain evidence="2">ZA17</strain>
        <plasmid evidence="2">phdza17.1</plasmid>
    </source>
</reference>
<evidence type="ECO:0000313" key="2">
    <source>
        <dbReference type="Proteomes" id="UP000229055"/>
    </source>
</evidence>
<sequence length="81" mass="9355">MRNKSTFYKVLQYFFHRLANQGGNQCQQLQVHIPAVTSGLTVTDFLFRNTNTRPPFRPVSLEPHDIPKSEICHALHHPLTL</sequence>
<dbReference type="Proteomes" id="UP000229055">
    <property type="component" value="Plasmid pHDZA17.1"/>
</dbReference>
<organism evidence="1 2">
    <name type="scientific">Candidatus Williamhamiltonella defendens</name>
    <dbReference type="NCBI Taxonomy" id="138072"/>
    <lineage>
        <taxon>Bacteria</taxon>
        <taxon>Pseudomonadati</taxon>
        <taxon>Pseudomonadota</taxon>
        <taxon>Gammaproteobacteria</taxon>
        <taxon>Enterobacterales</taxon>
        <taxon>Enterobacteriaceae</taxon>
        <taxon>aphid secondary symbionts</taxon>
        <taxon>Candidatus Williamhamiltonella</taxon>
    </lineage>
</organism>
<name>A0A2D3TG97_9ENTR</name>
<dbReference type="EMBL" id="CP017614">
    <property type="protein sequence ID" value="ATW34808.1"/>
    <property type="molecule type" value="Genomic_DNA"/>
</dbReference>
<proteinExistence type="predicted"/>
<accession>A0A2D3TG97</accession>
<reference evidence="2" key="1">
    <citation type="submission" date="2016-10" db="EMBL/GenBank/DDBJ databases">
        <authorList>
            <person name="Chevignon G."/>
        </authorList>
    </citation>
    <scope>NUCLEOTIDE SEQUENCE [LARGE SCALE GENOMIC DNA]</scope>
    <source>
        <strain evidence="2">ZA17</strain>
        <plasmid evidence="2">phdza17.1</plasmid>
    </source>
</reference>
<protein>
    <submittedName>
        <fullName evidence="1">Uncharacterized protein</fullName>
    </submittedName>
</protein>
<geneLocation type="plasmid" evidence="2">
    <name>phdza17.1</name>
</geneLocation>
<evidence type="ECO:0000313" key="1">
    <source>
        <dbReference type="EMBL" id="ATW34808.1"/>
    </source>
</evidence>
<dbReference type="AlphaFoldDB" id="A0A2D3TG97"/>